<organism evidence="1 2">
    <name type="scientific">Araneus ventricosus</name>
    <name type="common">Orbweaver spider</name>
    <name type="synonym">Epeira ventricosa</name>
    <dbReference type="NCBI Taxonomy" id="182803"/>
    <lineage>
        <taxon>Eukaryota</taxon>
        <taxon>Metazoa</taxon>
        <taxon>Ecdysozoa</taxon>
        <taxon>Arthropoda</taxon>
        <taxon>Chelicerata</taxon>
        <taxon>Arachnida</taxon>
        <taxon>Araneae</taxon>
        <taxon>Araneomorphae</taxon>
        <taxon>Entelegynae</taxon>
        <taxon>Araneoidea</taxon>
        <taxon>Araneidae</taxon>
        <taxon>Araneus</taxon>
    </lineage>
</organism>
<protein>
    <submittedName>
        <fullName evidence="1">Uncharacterized protein</fullName>
    </submittedName>
</protein>
<gene>
    <name evidence="1" type="ORF">AVEN_23667_1</name>
</gene>
<evidence type="ECO:0000313" key="2">
    <source>
        <dbReference type="Proteomes" id="UP000499080"/>
    </source>
</evidence>
<keyword evidence="2" id="KW-1185">Reference proteome</keyword>
<evidence type="ECO:0000313" key="1">
    <source>
        <dbReference type="EMBL" id="GBL91617.1"/>
    </source>
</evidence>
<accession>A0A4Y2BIR0</accession>
<proteinExistence type="predicted"/>
<dbReference type="Proteomes" id="UP000499080">
    <property type="component" value="Unassembled WGS sequence"/>
</dbReference>
<name>A0A4Y2BIR0_ARAVE</name>
<reference evidence="1 2" key="1">
    <citation type="journal article" date="2019" name="Sci. Rep.">
        <title>Orb-weaving spider Araneus ventricosus genome elucidates the spidroin gene catalogue.</title>
        <authorList>
            <person name="Kono N."/>
            <person name="Nakamura H."/>
            <person name="Ohtoshi R."/>
            <person name="Moran D.A.P."/>
            <person name="Shinohara A."/>
            <person name="Yoshida Y."/>
            <person name="Fujiwara M."/>
            <person name="Mori M."/>
            <person name="Tomita M."/>
            <person name="Arakawa K."/>
        </authorList>
    </citation>
    <scope>NUCLEOTIDE SEQUENCE [LARGE SCALE GENOMIC DNA]</scope>
</reference>
<comment type="caution">
    <text evidence="1">The sequence shown here is derived from an EMBL/GenBank/DDBJ whole genome shotgun (WGS) entry which is preliminary data.</text>
</comment>
<dbReference type="EMBL" id="BGPR01000080">
    <property type="protein sequence ID" value="GBL91617.1"/>
    <property type="molecule type" value="Genomic_DNA"/>
</dbReference>
<sequence length="116" mass="13494">MLAKSYPSCCCLQQYGQSKPTYHLTSNIFEELLRYLKEEDASIQTKVYEAIAKGNKIAEEVQAHNIWECHHIPLSIFFPRADCRSFGRFNLYKAIEKSRISGEWNTIRNLPTVNNH</sequence>
<dbReference type="AlphaFoldDB" id="A0A4Y2BIR0"/>